<accession>B1Y162</accession>
<evidence type="ECO:0008006" key="4">
    <source>
        <dbReference type="Google" id="ProtNLM"/>
    </source>
</evidence>
<dbReference type="Pfam" id="PF04375">
    <property type="entry name" value="HemX"/>
    <property type="match status" value="1"/>
</dbReference>
<organism evidence="2 3">
    <name type="scientific">Leptothrix cholodnii (strain ATCC 51168 / LMG 8142 / SP-6)</name>
    <name type="common">Leptothrix discophora (strain SP-6)</name>
    <dbReference type="NCBI Taxonomy" id="395495"/>
    <lineage>
        <taxon>Bacteria</taxon>
        <taxon>Pseudomonadati</taxon>
        <taxon>Pseudomonadota</taxon>
        <taxon>Betaproteobacteria</taxon>
        <taxon>Burkholderiales</taxon>
        <taxon>Sphaerotilaceae</taxon>
        <taxon>Leptothrix</taxon>
    </lineage>
</organism>
<dbReference type="eggNOG" id="COG2959">
    <property type="taxonomic scope" value="Bacteria"/>
</dbReference>
<dbReference type="PANTHER" id="PTHR38043:SF1">
    <property type="entry name" value="PROTEIN HEMX"/>
    <property type="match status" value="1"/>
</dbReference>
<name>B1Y162_LEPCP</name>
<feature type="coiled-coil region" evidence="1">
    <location>
        <begin position="279"/>
        <end position="306"/>
    </location>
</feature>
<dbReference type="STRING" id="395495.Lcho_0766"/>
<dbReference type="EMBL" id="CP001013">
    <property type="protein sequence ID" value="ACB33039.1"/>
    <property type="molecule type" value="Genomic_DNA"/>
</dbReference>
<dbReference type="HOGENOM" id="CLU_036381_0_0_4"/>
<gene>
    <name evidence="2" type="ordered locus">Lcho_0766</name>
</gene>
<dbReference type="KEGG" id="lch:Lcho_0766"/>
<keyword evidence="1" id="KW-0175">Coiled coil</keyword>
<reference evidence="2 3" key="1">
    <citation type="submission" date="2008-03" db="EMBL/GenBank/DDBJ databases">
        <title>Complete sequence of Leptothrix cholodnii SP-6.</title>
        <authorList>
            <consortium name="US DOE Joint Genome Institute"/>
            <person name="Copeland A."/>
            <person name="Lucas S."/>
            <person name="Lapidus A."/>
            <person name="Glavina del Rio T."/>
            <person name="Dalin E."/>
            <person name="Tice H."/>
            <person name="Bruce D."/>
            <person name="Goodwin L."/>
            <person name="Pitluck S."/>
            <person name="Chertkov O."/>
            <person name="Brettin T."/>
            <person name="Detter J.C."/>
            <person name="Han C."/>
            <person name="Kuske C.R."/>
            <person name="Schmutz J."/>
            <person name="Larimer F."/>
            <person name="Land M."/>
            <person name="Hauser L."/>
            <person name="Kyrpides N."/>
            <person name="Lykidis A."/>
            <person name="Emerson D."/>
            <person name="Richardson P."/>
        </authorList>
    </citation>
    <scope>NUCLEOTIDE SEQUENCE [LARGE SCALE GENOMIC DNA]</scope>
    <source>
        <strain evidence="3">ATCC 51168 / LMG 8142 / SP-6</strain>
    </source>
</reference>
<dbReference type="InterPro" id="IPR007470">
    <property type="entry name" value="HemX"/>
</dbReference>
<proteinExistence type="predicted"/>
<evidence type="ECO:0000313" key="3">
    <source>
        <dbReference type="Proteomes" id="UP000001693"/>
    </source>
</evidence>
<evidence type="ECO:0000313" key="2">
    <source>
        <dbReference type="EMBL" id="ACB33039.1"/>
    </source>
</evidence>
<evidence type="ECO:0000256" key="1">
    <source>
        <dbReference type="SAM" id="Coils"/>
    </source>
</evidence>
<sequence length="354" mass="38164">MLVMALVAVVLAATAVWMTWDTRTQLHSLEQELVRRQQGSADQSAEALVLARQAQEVSRDSAAKAALLEARLAEVALQRGQLDDLIQSLSRSRDENVVADIEAAIRVAMQQSALTGSAEPLVVALRSADDRLARINQPRLERLRRAIASDLDRVRSVGVPDIGALLIKIDEVVRLADELPLVSEAAITGRHAGEARAIPAGTASAPVASATVPRKGSAASAQAASAGASSPVWMLAWSRPFDEIWSELRSLLRVTRIERPEAMLIAPEQGFLLRENLKLRLLNARLSVLSRQLDAASADLQSAQQAINRYFDASSRKTQVAVELLRQIAQQSRLIGVPKPDETLVATAAAVAGR</sequence>
<dbReference type="PANTHER" id="PTHR38043">
    <property type="entry name" value="PROTEIN HEMX"/>
    <property type="match status" value="1"/>
</dbReference>
<dbReference type="AlphaFoldDB" id="B1Y162"/>
<protein>
    <recommendedName>
        <fullName evidence="4">Uroporphyrin-III C-methyltransferase</fullName>
    </recommendedName>
</protein>
<dbReference type="Proteomes" id="UP000001693">
    <property type="component" value="Chromosome"/>
</dbReference>
<keyword evidence="3" id="KW-1185">Reference proteome</keyword>